<dbReference type="Proteomes" id="UP000002318">
    <property type="component" value="Chromosome"/>
</dbReference>
<accession>E1RCS5</accession>
<dbReference type="HOGENOM" id="CLU_076278_0_0_12"/>
<dbReference type="CDD" id="cd04235">
    <property type="entry name" value="AAK_CK"/>
    <property type="match status" value="1"/>
</dbReference>
<comment type="similarity">
    <text evidence="1 5">Belongs to the carbamate kinase family.</text>
</comment>
<proteinExistence type="inferred from homology"/>
<dbReference type="Gene3D" id="3.40.1160.10">
    <property type="entry name" value="Acetylglutamate kinase-like"/>
    <property type="match status" value="1"/>
</dbReference>
<keyword evidence="3 5" id="KW-0418">Kinase</keyword>
<reference evidence="7 8" key="1">
    <citation type="journal article" date="2010" name="Stand. Genomic Sci.">
        <title>Complete genome sequence of Spirochaeta smaragdinae type strain (SEBR 4228).</title>
        <authorList>
            <person name="Mavromatis K."/>
            <person name="Yasawong M."/>
            <person name="Chertkov O."/>
            <person name="Lapidus A."/>
            <person name="Lucas S."/>
            <person name="Nolan M."/>
            <person name="Del Rio T.G."/>
            <person name="Tice H."/>
            <person name="Cheng J.F."/>
            <person name="Pitluck S."/>
            <person name="Liolios K."/>
            <person name="Ivanova N."/>
            <person name="Tapia R."/>
            <person name="Han C."/>
            <person name="Bruce D."/>
            <person name="Goodwin L."/>
            <person name="Pati A."/>
            <person name="Chen A."/>
            <person name="Palaniappan K."/>
            <person name="Land M."/>
            <person name="Hauser L."/>
            <person name="Chang Y.J."/>
            <person name="Jeffries C.D."/>
            <person name="Detter J.C."/>
            <person name="Rohde M."/>
            <person name="Brambilla E."/>
            <person name="Spring S."/>
            <person name="Goker M."/>
            <person name="Sikorski J."/>
            <person name="Woyke T."/>
            <person name="Bristow J."/>
            <person name="Eisen J.A."/>
            <person name="Markowitz V."/>
            <person name="Hugenholtz P."/>
            <person name="Klenk H.P."/>
            <person name="Kyrpides N.C."/>
        </authorList>
    </citation>
    <scope>NUCLEOTIDE SEQUENCE [LARGE SCALE GENOMIC DNA]</scope>
    <source>
        <strain evidence="8">DSM 11293 / JCM 15392 / SEBR 4228</strain>
    </source>
</reference>
<evidence type="ECO:0000256" key="2">
    <source>
        <dbReference type="ARBA" id="ARBA00022679"/>
    </source>
</evidence>
<dbReference type="OrthoDB" id="9766717at2"/>
<sequence length="317" mass="33878">MAGEVIVIALGGNAIKQAHETGTTEEQFHNVDKTAEQIAKIVESGYKPVITHGNGPQAGALLIQQEEAKASVPPQSLAVCGAMTQGQIGWMMQNRIAFHLQKADLTASVCSLVTQVEVSADDPDFQNPSKPVGPFYNADEAVRLEREKGYRIKEVKPGVHKGWRRVVPSPEPISILERGIIQDLVRNGALVIASGGGGIPVKKENDGSYSGVDAVIDKDRAGFCLAQVVSADILMILTDVEKVCINFNKPNQQELGKITVTEAKAYMAEGHFLAGSMGPKVEAAVRFASWSGKEAIITSLDKALDAIEGKTGTHIRA</sequence>
<dbReference type="RefSeq" id="WP_013253619.1">
    <property type="nucleotide sequence ID" value="NC_014364.1"/>
</dbReference>
<dbReference type="InterPro" id="IPR036393">
    <property type="entry name" value="AceGlu_kinase-like_sf"/>
</dbReference>
<gene>
    <name evidence="7" type="ordered locus">Spirs_1022</name>
</gene>
<dbReference type="PANTHER" id="PTHR30409">
    <property type="entry name" value="CARBAMATE KINASE"/>
    <property type="match status" value="1"/>
</dbReference>
<dbReference type="KEGG" id="ssm:Spirs_1022"/>
<dbReference type="GO" id="GO:0008804">
    <property type="term" value="F:carbamate kinase activity"/>
    <property type="evidence" value="ECO:0007669"/>
    <property type="project" value="UniProtKB-UniRule"/>
</dbReference>
<evidence type="ECO:0000256" key="1">
    <source>
        <dbReference type="ARBA" id="ARBA00011066"/>
    </source>
</evidence>
<dbReference type="GO" id="GO:0019546">
    <property type="term" value="P:L-arginine deiminase pathway"/>
    <property type="evidence" value="ECO:0007669"/>
    <property type="project" value="TreeGrafter"/>
</dbReference>
<dbReference type="NCBIfam" id="NF009007">
    <property type="entry name" value="PRK12352.1"/>
    <property type="match status" value="1"/>
</dbReference>
<protein>
    <recommendedName>
        <fullName evidence="4 5">Carbamate kinase</fullName>
    </recommendedName>
</protein>
<feature type="domain" description="Aspartate/glutamate/uridylate kinase" evidence="6">
    <location>
        <begin position="5"/>
        <end position="299"/>
    </location>
</feature>
<dbReference type="AlphaFoldDB" id="E1RCS5"/>
<evidence type="ECO:0000259" key="6">
    <source>
        <dbReference type="Pfam" id="PF00696"/>
    </source>
</evidence>
<evidence type="ECO:0000256" key="4">
    <source>
        <dbReference type="NCBIfam" id="TIGR00746"/>
    </source>
</evidence>
<evidence type="ECO:0000256" key="5">
    <source>
        <dbReference type="PIRNR" id="PIRNR000723"/>
    </source>
</evidence>
<organism evidence="7 8">
    <name type="scientific">Sediminispirochaeta smaragdinae (strain DSM 11293 / JCM 15392 / SEBR 4228)</name>
    <name type="common">Spirochaeta smaragdinae</name>
    <dbReference type="NCBI Taxonomy" id="573413"/>
    <lineage>
        <taxon>Bacteria</taxon>
        <taxon>Pseudomonadati</taxon>
        <taxon>Spirochaetota</taxon>
        <taxon>Spirochaetia</taxon>
        <taxon>Spirochaetales</taxon>
        <taxon>Spirochaetaceae</taxon>
        <taxon>Sediminispirochaeta</taxon>
    </lineage>
</organism>
<dbReference type="EMBL" id="CP002116">
    <property type="protein sequence ID" value="ADK80155.1"/>
    <property type="molecule type" value="Genomic_DNA"/>
</dbReference>
<evidence type="ECO:0000256" key="3">
    <source>
        <dbReference type="ARBA" id="ARBA00022777"/>
    </source>
</evidence>
<dbReference type="InterPro" id="IPR001048">
    <property type="entry name" value="Asp/Glu/Uridylate_kinase"/>
</dbReference>
<dbReference type="InterPro" id="IPR003964">
    <property type="entry name" value="Carb_kinase"/>
</dbReference>
<dbReference type="SUPFAM" id="SSF53633">
    <property type="entry name" value="Carbamate kinase-like"/>
    <property type="match status" value="1"/>
</dbReference>
<evidence type="ECO:0000313" key="7">
    <source>
        <dbReference type="EMBL" id="ADK80155.1"/>
    </source>
</evidence>
<dbReference type="PIRSF" id="PIRSF000723">
    <property type="entry name" value="Carbamate_kin"/>
    <property type="match status" value="1"/>
</dbReference>
<dbReference type="eggNOG" id="COG0549">
    <property type="taxonomic scope" value="Bacteria"/>
</dbReference>
<dbReference type="PRINTS" id="PR01469">
    <property type="entry name" value="CARBMTKINASE"/>
</dbReference>
<evidence type="ECO:0000313" key="8">
    <source>
        <dbReference type="Proteomes" id="UP000002318"/>
    </source>
</evidence>
<dbReference type="STRING" id="573413.Spirs_1022"/>
<keyword evidence="2 5" id="KW-0808">Transferase</keyword>
<dbReference type="PANTHER" id="PTHR30409:SF1">
    <property type="entry name" value="CARBAMATE KINASE-RELATED"/>
    <property type="match status" value="1"/>
</dbReference>
<name>E1RCS5_SEDSS</name>
<dbReference type="Pfam" id="PF00696">
    <property type="entry name" value="AA_kinase"/>
    <property type="match status" value="1"/>
</dbReference>
<dbReference type="NCBIfam" id="TIGR00746">
    <property type="entry name" value="arcC"/>
    <property type="match status" value="1"/>
</dbReference>
<dbReference type="FunFam" id="3.40.1160.10:FF:000007">
    <property type="entry name" value="Carbamate kinase"/>
    <property type="match status" value="1"/>
</dbReference>
<dbReference type="GO" id="GO:0005829">
    <property type="term" value="C:cytosol"/>
    <property type="evidence" value="ECO:0007669"/>
    <property type="project" value="TreeGrafter"/>
</dbReference>
<keyword evidence="8" id="KW-1185">Reference proteome</keyword>